<accession>A0AA38ZR25</accession>
<dbReference type="AlphaFoldDB" id="A0AA38ZR25"/>
<reference evidence="2 3" key="1">
    <citation type="journal article" date="2023" name="BMC Biotechnol.">
        <title>Vitis rotundifolia cv Carlos genome sequencing.</title>
        <authorList>
            <person name="Huff M."/>
            <person name="Hulse-Kemp A."/>
            <person name="Scheffler B."/>
            <person name="Youngblood R."/>
            <person name="Simpson S."/>
            <person name="Babiker E."/>
            <person name="Staton M."/>
        </authorList>
    </citation>
    <scope>NUCLEOTIDE SEQUENCE [LARGE SCALE GENOMIC DNA]</scope>
    <source>
        <tissue evidence="2">Leaf</tissue>
    </source>
</reference>
<feature type="region of interest" description="Disordered" evidence="1">
    <location>
        <begin position="100"/>
        <end position="129"/>
    </location>
</feature>
<dbReference type="EMBL" id="JARBHA010000009">
    <property type="protein sequence ID" value="KAJ9693394.1"/>
    <property type="molecule type" value="Genomic_DNA"/>
</dbReference>
<evidence type="ECO:0000256" key="1">
    <source>
        <dbReference type="SAM" id="MobiDB-lite"/>
    </source>
</evidence>
<gene>
    <name evidence="2" type="ORF">PVL29_012246</name>
</gene>
<name>A0AA38ZR25_VITRO</name>
<dbReference type="Proteomes" id="UP001168098">
    <property type="component" value="Unassembled WGS sequence"/>
</dbReference>
<proteinExistence type="predicted"/>
<organism evidence="2 3">
    <name type="scientific">Vitis rotundifolia</name>
    <name type="common">Muscadine grape</name>
    <dbReference type="NCBI Taxonomy" id="103349"/>
    <lineage>
        <taxon>Eukaryota</taxon>
        <taxon>Viridiplantae</taxon>
        <taxon>Streptophyta</taxon>
        <taxon>Embryophyta</taxon>
        <taxon>Tracheophyta</taxon>
        <taxon>Spermatophyta</taxon>
        <taxon>Magnoliopsida</taxon>
        <taxon>eudicotyledons</taxon>
        <taxon>Gunneridae</taxon>
        <taxon>Pentapetalae</taxon>
        <taxon>rosids</taxon>
        <taxon>Vitales</taxon>
        <taxon>Vitaceae</taxon>
        <taxon>Viteae</taxon>
        <taxon>Vitis</taxon>
    </lineage>
</organism>
<feature type="compositionally biased region" description="Low complexity" evidence="1">
    <location>
        <begin position="100"/>
        <end position="112"/>
    </location>
</feature>
<keyword evidence="3" id="KW-1185">Reference proteome</keyword>
<evidence type="ECO:0000313" key="3">
    <source>
        <dbReference type="Proteomes" id="UP001168098"/>
    </source>
</evidence>
<sequence>MAQTPLPSFLDLVSKAKSFELFQKSLDSSGLITFNLAQLSETSLAIIRVATHLPTVAMVVPTAGKAAVRHAAKSAPRKGTTLISATNSMHRVENLLAPHPTLQRPLRPPTLLMSPSPMTGTWTKGLRPT</sequence>
<protein>
    <submittedName>
        <fullName evidence="2">Uncharacterized protein</fullName>
    </submittedName>
</protein>
<comment type="caution">
    <text evidence="2">The sequence shown here is derived from an EMBL/GenBank/DDBJ whole genome shotgun (WGS) entry which is preliminary data.</text>
</comment>
<evidence type="ECO:0000313" key="2">
    <source>
        <dbReference type="EMBL" id="KAJ9693394.1"/>
    </source>
</evidence>